<dbReference type="Proteomes" id="UP000740557">
    <property type="component" value="Unassembled WGS sequence"/>
</dbReference>
<gene>
    <name evidence="1" type="ORF">KC980_00610</name>
</gene>
<dbReference type="AlphaFoldDB" id="A0A955ECE3"/>
<proteinExistence type="predicted"/>
<dbReference type="EMBL" id="JAGQNX010000015">
    <property type="protein sequence ID" value="MCA9307993.1"/>
    <property type="molecule type" value="Genomic_DNA"/>
</dbReference>
<sequence length="126" mass="14557">MNENEEDFYRPINPEITYEDLGHAPREHITELRASPAQERIQTETKPTTAFRFSEQVARTETLKTQLNATPPTPGDLRECNMHIPICMLATLSENGETRETPQLAKYTRPAIDRHKLEQLERAKQI</sequence>
<reference evidence="1" key="1">
    <citation type="submission" date="2020-04" db="EMBL/GenBank/DDBJ databases">
        <authorList>
            <person name="Zhang T."/>
        </authorList>
    </citation>
    <scope>NUCLEOTIDE SEQUENCE</scope>
    <source>
        <strain evidence="1">HKST-UBA79</strain>
    </source>
</reference>
<comment type="caution">
    <text evidence="1">The sequence shown here is derived from an EMBL/GenBank/DDBJ whole genome shotgun (WGS) entry which is preliminary data.</text>
</comment>
<evidence type="ECO:0000313" key="1">
    <source>
        <dbReference type="EMBL" id="MCA9307993.1"/>
    </source>
</evidence>
<protein>
    <submittedName>
        <fullName evidence="1">Uncharacterized protein</fullName>
    </submittedName>
</protein>
<evidence type="ECO:0000313" key="2">
    <source>
        <dbReference type="Proteomes" id="UP000740557"/>
    </source>
</evidence>
<name>A0A955ECE3_UNCKA</name>
<organism evidence="1 2">
    <name type="scientific">candidate division WWE3 bacterium</name>
    <dbReference type="NCBI Taxonomy" id="2053526"/>
    <lineage>
        <taxon>Bacteria</taxon>
        <taxon>Katanobacteria</taxon>
    </lineage>
</organism>
<feature type="non-terminal residue" evidence="1">
    <location>
        <position position="126"/>
    </location>
</feature>
<reference evidence="1" key="2">
    <citation type="journal article" date="2021" name="Microbiome">
        <title>Successional dynamics and alternative stable states in a saline activated sludge microbial community over 9 years.</title>
        <authorList>
            <person name="Wang Y."/>
            <person name="Ye J."/>
            <person name="Ju F."/>
            <person name="Liu L."/>
            <person name="Boyd J.A."/>
            <person name="Deng Y."/>
            <person name="Parks D.H."/>
            <person name="Jiang X."/>
            <person name="Yin X."/>
            <person name="Woodcroft B.J."/>
            <person name="Tyson G.W."/>
            <person name="Hugenholtz P."/>
            <person name="Polz M.F."/>
            <person name="Zhang T."/>
        </authorList>
    </citation>
    <scope>NUCLEOTIDE SEQUENCE</scope>
    <source>
        <strain evidence="1">HKST-UBA79</strain>
    </source>
</reference>
<accession>A0A955ECE3</accession>